<evidence type="ECO:0000259" key="3">
    <source>
        <dbReference type="PROSITE" id="PS50240"/>
    </source>
</evidence>
<dbReference type="PROSITE" id="PS50240">
    <property type="entry name" value="TRYPSIN_DOM"/>
    <property type="match status" value="1"/>
</dbReference>
<name>A0ABN3Q036_9ACTN</name>
<proteinExistence type="inferred from homology"/>
<keyword evidence="4" id="KW-0645">Protease</keyword>
<reference evidence="4 5" key="1">
    <citation type="journal article" date="2019" name="Int. J. Syst. Evol. Microbiol.">
        <title>The Global Catalogue of Microorganisms (GCM) 10K type strain sequencing project: providing services to taxonomists for standard genome sequencing and annotation.</title>
        <authorList>
            <consortium name="The Broad Institute Genomics Platform"/>
            <consortium name="The Broad Institute Genome Sequencing Center for Infectious Disease"/>
            <person name="Wu L."/>
            <person name="Ma J."/>
        </authorList>
    </citation>
    <scope>NUCLEOTIDE SEQUENCE [LARGE SCALE GENOMIC DNA]</scope>
    <source>
        <strain evidence="4 5">JCM 16373</strain>
    </source>
</reference>
<evidence type="ECO:0000256" key="2">
    <source>
        <dbReference type="ARBA" id="ARBA00023157"/>
    </source>
</evidence>
<dbReference type="SUPFAM" id="SSF50494">
    <property type="entry name" value="Trypsin-like serine proteases"/>
    <property type="match status" value="1"/>
</dbReference>
<keyword evidence="5" id="KW-1185">Reference proteome</keyword>
<dbReference type="InterPro" id="IPR001314">
    <property type="entry name" value="Peptidase_S1A"/>
</dbReference>
<feature type="domain" description="Peptidase S1" evidence="3">
    <location>
        <begin position="17"/>
        <end position="249"/>
    </location>
</feature>
<dbReference type="Gene3D" id="2.40.10.10">
    <property type="entry name" value="Trypsin-like serine proteases"/>
    <property type="match status" value="1"/>
</dbReference>
<dbReference type="InterPro" id="IPR043504">
    <property type="entry name" value="Peptidase_S1_PA_chymotrypsin"/>
</dbReference>
<dbReference type="InterPro" id="IPR009003">
    <property type="entry name" value="Peptidase_S1_PA"/>
</dbReference>
<dbReference type="RefSeq" id="WP_344564016.1">
    <property type="nucleotide sequence ID" value="NZ_BAAARJ010000005.1"/>
</dbReference>
<dbReference type="InterPro" id="IPR050430">
    <property type="entry name" value="Peptidase_S1"/>
</dbReference>
<dbReference type="SMART" id="SM00020">
    <property type="entry name" value="Tryp_SPc"/>
    <property type="match status" value="1"/>
</dbReference>
<dbReference type="InterPro" id="IPR001254">
    <property type="entry name" value="Trypsin_dom"/>
</dbReference>
<evidence type="ECO:0000256" key="1">
    <source>
        <dbReference type="ARBA" id="ARBA00007664"/>
    </source>
</evidence>
<protein>
    <submittedName>
        <fullName evidence="4">Serine protease</fullName>
    </submittedName>
</protein>
<dbReference type="Pfam" id="PF00089">
    <property type="entry name" value="Trypsin"/>
    <property type="match status" value="1"/>
</dbReference>
<dbReference type="PANTHER" id="PTHR24276:SF98">
    <property type="entry name" value="FI18310P1-RELATED"/>
    <property type="match status" value="1"/>
</dbReference>
<comment type="similarity">
    <text evidence="1">Belongs to the peptidase S1 family.</text>
</comment>
<dbReference type="GO" id="GO:0006508">
    <property type="term" value="P:proteolysis"/>
    <property type="evidence" value="ECO:0007669"/>
    <property type="project" value="UniProtKB-KW"/>
</dbReference>
<gene>
    <name evidence="4" type="ORF">GCM10009863_18250</name>
</gene>
<dbReference type="PRINTS" id="PR00722">
    <property type="entry name" value="CHYMOTRYPSIN"/>
</dbReference>
<dbReference type="PANTHER" id="PTHR24276">
    <property type="entry name" value="POLYSERASE-RELATED"/>
    <property type="match status" value="1"/>
</dbReference>
<evidence type="ECO:0000313" key="4">
    <source>
        <dbReference type="EMBL" id="GAA2605083.1"/>
    </source>
</evidence>
<evidence type="ECO:0000313" key="5">
    <source>
        <dbReference type="Proteomes" id="UP001501447"/>
    </source>
</evidence>
<dbReference type="EMBL" id="BAAARJ010000005">
    <property type="protein sequence ID" value="GAA2605083.1"/>
    <property type="molecule type" value="Genomic_DNA"/>
</dbReference>
<dbReference type="PROSITE" id="PS00134">
    <property type="entry name" value="TRYPSIN_HIS"/>
    <property type="match status" value="1"/>
</dbReference>
<dbReference type="Proteomes" id="UP001501447">
    <property type="component" value="Unassembled WGS sequence"/>
</dbReference>
<keyword evidence="2" id="KW-1015">Disulfide bond</keyword>
<dbReference type="GO" id="GO:0008233">
    <property type="term" value="F:peptidase activity"/>
    <property type="evidence" value="ECO:0007669"/>
    <property type="project" value="UniProtKB-KW"/>
</dbReference>
<sequence>MATLTVAVVAPSSAEAVVGGTLSARAYSFMGSFQPSYPVPLRPDKHGCGVEVLAPQWVLTASHCVGKNPTNAKSGVPRGWKVRAGSLDTSSGGEVAEVDHHYRLATRRDEGGFWGRDLALMHLRTPIRAEPVPLASTTPSKKTPLRIMGWGVTCEDTGKSTCVPRRLREADTVVQPNSACPSAAPAGELCVGSRDGSVTASNMVSGGPALVREGGRWAVAGVVSGPDERGKTLYTDATRHADWINGIIKAPTSPRTTRSRTWPTRWT</sequence>
<organism evidence="4 5">
    <name type="scientific">Streptomyces axinellae</name>
    <dbReference type="NCBI Taxonomy" id="552788"/>
    <lineage>
        <taxon>Bacteria</taxon>
        <taxon>Bacillati</taxon>
        <taxon>Actinomycetota</taxon>
        <taxon>Actinomycetes</taxon>
        <taxon>Kitasatosporales</taxon>
        <taxon>Streptomycetaceae</taxon>
        <taxon>Streptomyces</taxon>
    </lineage>
</organism>
<keyword evidence="4" id="KW-0378">Hydrolase</keyword>
<accession>A0ABN3Q036</accession>
<comment type="caution">
    <text evidence="4">The sequence shown here is derived from an EMBL/GenBank/DDBJ whole genome shotgun (WGS) entry which is preliminary data.</text>
</comment>
<dbReference type="InterPro" id="IPR018114">
    <property type="entry name" value="TRYPSIN_HIS"/>
</dbReference>